<evidence type="ECO:0000313" key="2">
    <source>
        <dbReference type="Proteomes" id="UP001056120"/>
    </source>
</evidence>
<organism evidence="1 2">
    <name type="scientific">Smallanthus sonchifolius</name>
    <dbReference type="NCBI Taxonomy" id="185202"/>
    <lineage>
        <taxon>Eukaryota</taxon>
        <taxon>Viridiplantae</taxon>
        <taxon>Streptophyta</taxon>
        <taxon>Embryophyta</taxon>
        <taxon>Tracheophyta</taxon>
        <taxon>Spermatophyta</taxon>
        <taxon>Magnoliopsida</taxon>
        <taxon>eudicotyledons</taxon>
        <taxon>Gunneridae</taxon>
        <taxon>Pentapetalae</taxon>
        <taxon>asterids</taxon>
        <taxon>campanulids</taxon>
        <taxon>Asterales</taxon>
        <taxon>Asteraceae</taxon>
        <taxon>Asteroideae</taxon>
        <taxon>Heliantheae alliance</taxon>
        <taxon>Millerieae</taxon>
        <taxon>Smallanthus</taxon>
    </lineage>
</organism>
<reference evidence="1 2" key="2">
    <citation type="journal article" date="2022" name="Mol. Ecol. Resour.">
        <title>The genomes of chicory, endive, great burdock and yacon provide insights into Asteraceae paleo-polyploidization history and plant inulin production.</title>
        <authorList>
            <person name="Fan W."/>
            <person name="Wang S."/>
            <person name="Wang H."/>
            <person name="Wang A."/>
            <person name="Jiang F."/>
            <person name="Liu H."/>
            <person name="Zhao H."/>
            <person name="Xu D."/>
            <person name="Zhang Y."/>
        </authorList>
    </citation>
    <scope>NUCLEOTIDE SEQUENCE [LARGE SCALE GENOMIC DNA]</scope>
    <source>
        <strain evidence="2">cv. Yunnan</strain>
        <tissue evidence="1">Leaves</tissue>
    </source>
</reference>
<sequence length="106" mass="11537">MVLESIDINWHESNHTDARDGPDWLFDVESLFKSFNLPVLSNELTPANPYFSVNNLGNINNQSSSSPTQNEITTPADAESNMNSSDSGATSETVKDNVIPIVDVAP</sequence>
<dbReference type="EMBL" id="CM042029">
    <property type="protein sequence ID" value="KAI3794689.1"/>
    <property type="molecule type" value="Genomic_DNA"/>
</dbReference>
<proteinExistence type="predicted"/>
<gene>
    <name evidence="1" type="ORF">L1987_37322</name>
</gene>
<evidence type="ECO:0000313" key="1">
    <source>
        <dbReference type="EMBL" id="KAI3794689.1"/>
    </source>
</evidence>
<dbReference type="Proteomes" id="UP001056120">
    <property type="component" value="Linkage Group LG12"/>
</dbReference>
<protein>
    <submittedName>
        <fullName evidence="1">Uncharacterized protein</fullName>
    </submittedName>
</protein>
<accession>A0ACB9HG19</accession>
<comment type="caution">
    <text evidence="1">The sequence shown here is derived from an EMBL/GenBank/DDBJ whole genome shotgun (WGS) entry which is preliminary data.</text>
</comment>
<name>A0ACB9HG19_9ASTR</name>
<reference evidence="2" key="1">
    <citation type="journal article" date="2022" name="Mol. Ecol. Resour.">
        <title>The genomes of chicory, endive, great burdock and yacon provide insights into Asteraceae palaeo-polyploidization history and plant inulin production.</title>
        <authorList>
            <person name="Fan W."/>
            <person name="Wang S."/>
            <person name="Wang H."/>
            <person name="Wang A."/>
            <person name="Jiang F."/>
            <person name="Liu H."/>
            <person name="Zhao H."/>
            <person name="Xu D."/>
            <person name="Zhang Y."/>
        </authorList>
    </citation>
    <scope>NUCLEOTIDE SEQUENCE [LARGE SCALE GENOMIC DNA]</scope>
    <source>
        <strain evidence="2">cv. Yunnan</strain>
    </source>
</reference>
<keyword evidence="2" id="KW-1185">Reference proteome</keyword>